<reference evidence="2 3" key="1">
    <citation type="submission" date="2024-05" db="EMBL/GenBank/DDBJ databases">
        <authorList>
            <person name="Yi C."/>
        </authorList>
    </citation>
    <scope>NUCLEOTIDE SEQUENCE [LARGE SCALE GENOMIC DNA]</scope>
    <source>
        <strain evidence="2 3">XS13</strain>
    </source>
</reference>
<accession>A0ABV0IGF7</accession>
<keyword evidence="3" id="KW-1185">Reference proteome</keyword>
<protein>
    <submittedName>
        <fullName evidence="2">MarR family transcriptional regulator</fullName>
    </submittedName>
</protein>
<dbReference type="PROSITE" id="PS50995">
    <property type="entry name" value="HTH_MARR_2"/>
    <property type="match status" value="1"/>
</dbReference>
<organism evidence="2 3">
    <name type="scientific">Citricoccus nitrophenolicus</name>
    <dbReference type="NCBI Taxonomy" id="863575"/>
    <lineage>
        <taxon>Bacteria</taxon>
        <taxon>Bacillati</taxon>
        <taxon>Actinomycetota</taxon>
        <taxon>Actinomycetes</taxon>
        <taxon>Micrococcales</taxon>
        <taxon>Micrococcaceae</taxon>
        <taxon>Citricoccus</taxon>
    </lineage>
</organism>
<evidence type="ECO:0000259" key="1">
    <source>
        <dbReference type="PROSITE" id="PS50995"/>
    </source>
</evidence>
<sequence>MSENGPVHQAAWTPPHVFRSLAVRRLLSRHGQLWSEHVSAEHTSIQFGLLLCLARSESGLSQTEIASELAVDKASLTELVGRMTSRGLVAVHRDARDGRRRVATLTESGREVLTGLHRPALEVNHRLFAPLTDAEADQLMGLLERVLAHDPAHDPSDAS</sequence>
<dbReference type="InterPro" id="IPR036388">
    <property type="entry name" value="WH-like_DNA-bd_sf"/>
</dbReference>
<gene>
    <name evidence="2" type="ORF">ABDK96_06100</name>
</gene>
<evidence type="ECO:0000313" key="2">
    <source>
        <dbReference type="EMBL" id="MEO9247246.1"/>
    </source>
</evidence>
<dbReference type="Gene3D" id="1.10.10.10">
    <property type="entry name" value="Winged helix-like DNA-binding domain superfamily/Winged helix DNA-binding domain"/>
    <property type="match status" value="1"/>
</dbReference>
<dbReference type="EMBL" id="JBDXMX010000002">
    <property type="protein sequence ID" value="MEO9247246.1"/>
    <property type="molecule type" value="Genomic_DNA"/>
</dbReference>
<dbReference type="SUPFAM" id="SSF46785">
    <property type="entry name" value="Winged helix' DNA-binding domain"/>
    <property type="match status" value="1"/>
</dbReference>
<dbReference type="Proteomes" id="UP001484097">
    <property type="component" value="Unassembled WGS sequence"/>
</dbReference>
<comment type="caution">
    <text evidence="2">The sequence shown here is derived from an EMBL/GenBank/DDBJ whole genome shotgun (WGS) entry which is preliminary data.</text>
</comment>
<proteinExistence type="predicted"/>
<dbReference type="RefSeq" id="WP_347919740.1">
    <property type="nucleotide sequence ID" value="NZ_JBDXMX010000002.1"/>
</dbReference>
<dbReference type="InterPro" id="IPR036390">
    <property type="entry name" value="WH_DNA-bd_sf"/>
</dbReference>
<evidence type="ECO:0000313" key="3">
    <source>
        <dbReference type="Proteomes" id="UP001484097"/>
    </source>
</evidence>
<dbReference type="InterPro" id="IPR000835">
    <property type="entry name" value="HTH_MarR-typ"/>
</dbReference>
<dbReference type="PRINTS" id="PR00598">
    <property type="entry name" value="HTHMARR"/>
</dbReference>
<feature type="domain" description="HTH marR-type" evidence="1">
    <location>
        <begin position="1"/>
        <end position="148"/>
    </location>
</feature>
<dbReference type="SMART" id="SM00347">
    <property type="entry name" value="HTH_MARR"/>
    <property type="match status" value="1"/>
</dbReference>
<dbReference type="PANTHER" id="PTHR33164">
    <property type="entry name" value="TRANSCRIPTIONAL REGULATOR, MARR FAMILY"/>
    <property type="match status" value="1"/>
</dbReference>
<dbReference type="Pfam" id="PF12802">
    <property type="entry name" value="MarR_2"/>
    <property type="match status" value="1"/>
</dbReference>
<dbReference type="PANTHER" id="PTHR33164:SF43">
    <property type="entry name" value="HTH-TYPE TRANSCRIPTIONAL REPRESSOR YETL"/>
    <property type="match status" value="1"/>
</dbReference>
<name>A0ABV0IGF7_9MICC</name>
<dbReference type="InterPro" id="IPR039422">
    <property type="entry name" value="MarR/SlyA-like"/>
</dbReference>